<proteinExistence type="predicted"/>
<gene>
    <name evidence="3" type="ORF">ETH_00002215</name>
</gene>
<keyword evidence="4" id="KW-1185">Reference proteome</keyword>
<evidence type="ECO:0000313" key="4">
    <source>
        <dbReference type="Proteomes" id="UP000030747"/>
    </source>
</evidence>
<evidence type="ECO:0000256" key="1">
    <source>
        <dbReference type="ARBA" id="ARBA00022448"/>
    </source>
</evidence>
<dbReference type="PANTHER" id="PTHR10219:SF25">
    <property type="entry name" value="PLECKSTRIN HOMOLOGY DOMAIN-CONTAINING FAMILY A MEMBER 8"/>
    <property type="match status" value="1"/>
</dbReference>
<protein>
    <submittedName>
        <fullName evidence="3">Glycolipid transfer protein, putative</fullName>
    </submittedName>
</protein>
<accession>U6L3W0</accession>
<dbReference type="GO" id="GO:1902388">
    <property type="term" value="F:ceramide 1-phosphate transfer activity"/>
    <property type="evidence" value="ECO:0007669"/>
    <property type="project" value="TreeGrafter"/>
</dbReference>
<organism evidence="3 4">
    <name type="scientific">Eimeria tenella</name>
    <name type="common">Coccidian parasite</name>
    <dbReference type="NCBI Taxonomy" id="5802"/>
    <lineage>
        <taxon>Eukaryota</taxon>
        <taxon>Sar</taxon>
        <taxon>Alveolata</taxon>
        <taxon>Apicomplexa</taxon>
        <taxon>Conoidasida</taxon>
        <taxon>Coccidia</taxon>
        <taxon>Eucoccidiorida</taxon>
        <taxon>Eimeriorina</taxon>
        <taxon>Eimeriidae</taxon>
        <taxon>Eimeria</taxon>
    </lineage>
</organism>
<reference evidence="3" key="2">
    <citation type="submission" date="2013-10" db="EMBL/GenBank/DDBJ databases">
        <authorList>
            <person name="Aslett M."/>
        </authorList>
    </citation>
    <scope>NUCLEOTIDE SEQUENCE [LARGE SCALE GENOMIC DNA]</scope>
    <source>
        <strain evidence="3">Houghton</strain>
    </source>
</reference>
<keyword evidence="1" id="KW-0813">Transport</keyword>
<dbReference type="EMBL" id="HG675759">
    <property type="protein sequence ID" value="CDJ43309.1"/>
    <property type="molecule type" value="Genomic_DNA"/>
</dbReference>
<dbReference type="GO" id="GO:0005829">
    <property type="term" value="C:cytosol"/>
    <property type="evidence" value="ECO:0007669"/>
    <property type="project" value="TreeGrafter"/>
</dbReference>
<dbReference type="InterPro" id="IPR014830">
    <property type="entry name" value="Glycolipid_transfer_prot_dom"/>
</dbReference>
<evidence type="ECO:0000259" key="2">
    <source>
        <dbReference type="Pfam" id="PF08718"/>
    </source>
</evidence>
<dbReference type="OMA" id="WMKRTIE"/>
<dbReference type="AlphaFoldDB" id="U6L3W0"/>
<dbReference type="GO" id="GO:0016020">
    <property type="term" value="C:membrane"/>
    <property type="evidence" value="ECO:0007669"/>
    <property type="project" value="TreeGrafter"/>
</dbReference>
<dbReference type="PANTHER" id="PTHR10219">
    <property type="entry name" value="GLYCOLIPID TRANSFER PROTEIN-RELATED"/>
    <property type="match status" value="1"/>
</dbReference>
<reference evidence="3" key="1">
    <citation type="submission" date="2013-10" db="EMBL/GenBank/DDBJ databases">
        <title>Genomic analysis of the causative agents of coccidiosis in chickens.</title>
        <authorList>
            <person name="Reid A.J."/>
            <person name="Blake D."/>
            <person name="Billington K."/>
            <person name="Browne H."/>
            <person name="Dunn M."/>
            <person name="Hung S."/>
            <person name="Kawahara F."/>
            <person name="Miranda-Saavedra D."/>
            <person name="Mourier T."/>
            <person name="Nagra H."/>
            <person name="Otto T.D."/>
            <person name="Rawlings N."/>
            <person name="Sanchez A."/>
            <person name="Sanders M."/>
            <person name="Subramaniam C."/>
            <person name="Tay Y."/>
            <person name="Dear P."/>
            <person name="Doerig C."/>
            <person name="Gruber A."/>
            <person name="Parkinson J."/>
            <person name="Shirley M."/>
            <person name="Wan K.L."/>
            <person name="Berriman M."/>
            <person name="Tomley F."/>
            <person name="Pain A."/>
        </authorList>
    </citation>
    <scope>NUCLEOTIDE SEQUENCE [LARGE SCALE GENOMIC DNA]</scope>
    <source>
        <strain evidence="3">Houghton</strain>
    </source>
</reference>
<dbReference type="OrthoDB" id="205255at2759"/>
<sequence length="224" mass="24828">MSDVRGEPLKGTALYNTILERFRAVPDAEGRLDCEKLADAALQISAVYELVFGSGFISRHLKQDIASSSGRMREAAKALRNSRGGSVVTADELIAWELKELGIPKMRKDQNSGVKGMLWMKRALDFVFTLICNTFGTMKDATVKECALDAYDRVLKPYHSFLVSNIVSLAFSLAPSKDEFVRRLGFEMDEAENCLGSIQQVVLPVIARLNTLLEEANCNFPDKA</sequence>
<dbReference type="Proteomes" id="UP000030747">
    <property type="component" value="Unassembled WGS sequence"/>
</dbReference>
<dbReference type="SUPFAM" id="SSF110004">
    <property type="entry name" value="Glycolipid transfer protein, GLTP"/>
    <property type="match status" value="1"/>
</dbReference>
<evidence type="ECO:0000313" key="3">
    <source>
        <dbReference type="EMBL" id="CDJ43309.1"/>
    </source>
</evidence>
<dbReference type="InterPro" id="IPR036497">
    <property type="entry name" value="GLTP_sf"/>
</dbReference>
<dbReference type="VEuPathDB" id="ToxoDB:ETH2_1016800"/>
<dbReference type="Pfam" id="PF08718">
    <property type="entry name" value="GLTP"/>
    <property type="match status" value="1"/>
</dbReference>
<dbReference type="VEuPathDB" id="ToxoDB:ETH_00002215"/>
<dbReference type="RefSeq" id="XP_013234059.1">
    <property type="nucleotide sequence ID" value="XM_013378605.1"/>
</dbReference>
<dbReference type="GeneID" id="25249658"/>
<name>U6L3W0_EIMTE</name>
<dbReference type="Gene3D" id="1.10.3520.10">
    <property type="entry name" value="Glycolipid transfer protein"/>
    <property type="match status" value="1"/>
</dbReference>
<dbReference type="GO" id="GO:1902387">
    <property type="term" value="F:ceramide 1-phosphate binding"/>
    <property type="evidence" value="ECO:0007669"/>
    <property type="project" value="TreeGrafter"/>
</dbReference>
<feature type="domain" description="Glycolipid transfer protein" evidence="2">
    <location>
        <begin position="35"/>
        <end position="185"/>
    </location>
</feature>